<dbReference type="GO" id="GO:0004497">
    <property type="term" value="F:monooxygenase activity"/>
    <property type="evidence" value="ECO:0007669"/>
    <property type="project" value="UniProtKB-KW"/>
</dbReference>
<feature type="binding site" description="axial binding residue" evidence="4">
    <location>
        <position position="510"/>
    </location>
    <ligand>
        <name>heme</name>
        <dbReference type="ChEBI" id="CHEBI:30413"/>
    </ligand>
    <ligandPart>
        <name>Fe</name>
        <dbReference type="ChEBI" id="CHEBI:18248"/>
    </ligandPart>
</feature>
<dbReference type="Proteomes" id="UP000265663">
    <property type="component" value="Unassembled WGS sequence"/>
</dbReference>
<keyword evidence="6" id="KW-0472">Membrane</keyword>
<keyword evidence="6" id="KW-1133">Transmembrane helix</keyword>
<evidence type="ECO:0000313" key="7">
    <source>
        <dbReference type="EMBL" id="RMZ69234.1"/>
    </source>
</evidence>
<feature type="transmembrane region" description="Helical" evidence="6">
    <location>
        <begin position="60"/>
        <end position="82"/>
    </location>
</feature>
<dbReference type="InterPro" id="IPR050121">
    <property type="entry name" value="Cytochrome_P450_monoxygenase"/>
</dbReference>
<comment type="cofactor">
    <cofactor evidence="1 4">
        <name>heme</name>
        <dbReference type="ChEBI" id="CHEBI:30413"/>
    </cofactor>
</comment>
<dbReference type="GO" id="GO:0020037">
    <property type="term" value="F:heme binding"/>
    <property type="evidence" value="ECO:0007669"/>
    <property type="project" value="InterPro"/>
</dbReference>
<keyword evidence="2 4" id="KW-0479">Metal-binding</keyword>
<keyword evidence="4 5" id="KW-0349">Heme</keyword>
<dbReference type="PRINTS" id="PR00463">
    <property type="entry name" value="EP450I"/>
</dbReference>
<accession>A0A3M7M4B4</accession>
<dbReference type="PANTHER" id="PTHR24305:SF199">
    <property type="entry name" value="P450, PUTATIVE (EUROFUNG)-RELATED"/>
    <property type="match status" value="1"/>
</dbReference>
<evidence type="ECO:0000256" key="4">
    <source>
        <dbReference type="PIRSR" id="PIRSR602401-1"/>
    </source>
</evidence>
<sequence length="565" mass="63801">MDVDVVVPGGDTSNIARISPIVIQYFTMYLQTCAALSLAEISMLMFMHGIPSMSNIFCSYLVLLSLQYASINLYYTFIYPFYVSSLRYLPGPKDHHFFIGQSLNQFRANGPYELYLNWSRQWPTAPFIRYISFANTETLLVNSLRAHQEVLSTKCYSFVKPPFFARIVGEVTGMGLVFAEGDDHRKQRKMLNGIFSTPNMKKLLPVVQQHGKHLTQTIDQRIGSQESAVVEVVSLFSKATLDIIGLITLGKELDSFTAKPSFHECYDLIFNQSSLSAVITAVNTYVPVRSWLPLQANRSFVAANDKVKHILREQIRIRQHEMAKTKTVADKSSLPISRDVLTYLLEAPPSRQQQWTEDELLGYLLNFMSAGHETSATTLTWAVHVLSTRPDIQTRLRKEVLACLPQGGAEDPDYAQIEGLRYLNNFCREVLRVYAPAVMIWRQAAEPVYIENIYIPAGTNVIVSPQVSQSHPDIWGASAETFEPDRWDSLPPESASPYAFQAFSSGPRVCIGKGLAMLEFKSLLVDILRRYRVEGVEGRLVLENYLTLRPKGGLRVRFRIAGEEA</sequence>
<dbReference type="GO" id="GO:0005506">
    <property type="term" value="F:iron ion binding"/>
    <property type="evidence" value="ECO:0007669"/>
    <property type="project" value="InterPro"/>
</dbReference>
<keyword evidence="8" id="KW-1185">Reference proteome</keyword>
<evidence type="ECO:0000313" key="8">
    <source>
        <dbReference type="Proteomes" id="UP000265663"/>
    </source>
</evidence>
<dbReference type="AlphaFoldDB" id="A0A3M7M4B4"/>
<evidence type="ECO:0000256" key="6">
    <source>
        <dbReference type="SAM" id="Phobius"/>
    </source>
</evidence>
<dbReference type="Pfam" id="PF00067">
    <property type="entry name" value="p450"/>
    <property type="match status" value="1"/>
</dbReference>
<keyword evidence="5" id="KW-0560">Oxidoreductase</keyword>
<dbReference type="InterPro" id="IPR001128">
    <property type="entry name" value="Cyt_P450"/>
</dbReference>
<dbReference type="EMBL" id="KE747817">
    <property type="protein sequence ID" value="RMZ69234.1"/>
    <property type="molecule type" value="Genomic_DNA"/>
</dbReference>
<evidence type="ECO:0000256" key="2">
    <source>
        <dbReference type="ARBA" id="ARBA00022723"/>
    </source>
</evidence>
<dbReference type="GO" id="GO:0016705">
    <property type="term" value="F:oxidoreductase activity, acting on paired donors, with incorporation or reduction of molecular oxygen"/>
    <property type="evidence" value="ECO:0007669"/>
    <property type="project" value="InterPro"/>
</dbReference>
<proteinExistence type="inferred from homology"/>
<dbReference type="OrthoDB" id="1470350at2759"/>
<comment type="similarity">
    <text evidence="5">Belongs to the cytochrome P450 family.</text>
</comment>
<dbReference type="PROSITE" id="PS00086">
    <property type="entry name" value="CYTOCHROME_P450"/>
    <property type="match status" value="1"/>
</dbReference>
<name>A0A3M7M4B4_9PLEO</name>
<keyword evidence="6" id="KW-0812">Transmembrane</keyword>
<gene>
    <name evidence="7" type="ORF">GMOD_00003175</name>
</gene>
<keyword evidence="5" id="KW-0503">Monooxygenase</keyword>
<dbReference type="InterPro" id="IPR002401">
    <property type="entry name" value="Cyt_P450_E_grp-I"/>
</dbReference>
<dbReference type="SUPFAM" id="SSF48264">
    <property type="entry name" value="Cytochrome P450"/>
    <property type="match status" value="1"/>
</dbReference>
<reference evidence="7 8" key="1">
    <citation type="journal article" date="2014" name="PLoS ONE">
        <title>De novo Genome Assembly of the Fungal Plant Pathogen Pyrenophora semeniperda.</title>
        <authorList>
            <person name="Soliai M.M."/>
            <person name="Meyer S.E."/>
            <person name="Udall J.A."/>
            <person name="Elzinga D.E."/>
            <person name="Hermansen R.A."/>
            <person name="Bodily P.M."/>
            <person name="Hart A.A."/>
            <person name="Coleman C.E."/>
        </authorList>
    </citation>
    <scope>NUCLEOTIDE SEQUENCE [LARGE SCALE GENOMIC DNA]</scope>
    <source>
        <strain evidence="7 8">CCB06</strain>
        <tissue evidence="7">Mycelium</tissue>
    </source>
</reference>
<dbReference type="PRINTS" id="PR00385">
    <property type="entry name" value="P450"/>
</dbReference>
<dbReference type="InterPro" id="IPR017972">
    <property type="entry name" value="Cyt_P450_CS"/>
</dbReference>
<protein>
    <submittedName>
        <fullName evidence="7">Cytochrome P450</fullName>
    </submittedName>
</protein>
<organism evidence="7 8">
    <name type="scientific">Pyrenophora seminiperda CCB06</name>
    <dbReference type="NCBI Taxonomy" id="1302712"/>
    <lineage>
        <taxon>Eukaryota</taxon>
        <taxon>Fungi</taxon>
        <taxon>Dikarya</taxon>
        <taxon>Ascomycota</taxon>
        <taxon>Pezizomycotina</taxon>
        <taxon>Dothideomycetes</taxon>
        <taxon>Pleosporomycetidae</taxon>
        <taxon>Pleosporales</taxon>
        <taxon>Pleosporineae</taxon>
        <taxon>Pleosporaceae</taxon>
        <taxon>Pyrenophora</taxon>
    </lineage>
</organism>
<evidence type="ECO:0000256" key="1">
    <source>
        <dbReference type="ARBA" id="ARBA00001971"/>
    </source>
</evidence>
<dbReference type="PANTHER" id="PTHR24305">
    <property type="entry name" value="CYTOCHROME P450"/>
    <property type="match status" value="1"/>
</dbReference>
<keyword evidence="3 4" id="KW-0408">Iron</keyword>
<dbReference type="Gene3D" id="1.10.630.10">
    <property type="entry name" value="Cytochrome P450"/>
    <property type="match status" value="1"/>
</dbReference>
<evidence type="ECO:0000256" key="5">
    <source>
        <dbReference type="RuleBase" id="RU000461"/>
    </source>
</evidence>
<evidence type="ECO:0000256" key="3">
    <source>
        <dbReference type="ARBA" id="ARBA00023004"/>
    </source>
</evidence>
<dbReference type="InterPro" id="IPR036396">
    <property type="entry name" value="Cyt_P450_sf"/>
</dbReference>